<sequence length="104" mass="11705">MKMLNTLLQQCSKRVHLALVKADLIPQLITTLNPHSLSFAEAEDIHINLLKPTTHSLWLATPDGLTELRIKDGNEQQAVHETPESSTYLLIINRQGISFFICQS</sequence>
<evidence type="ECO:0000313" key="2">
    <source>
        <dbReference type="Proteomes" id="UP001281761"/>
    </source>
</evidence>
<reference evidence="1 2" key="1">
    <citation type="journal article" date="2022" name="bioRxiv">
        <title>Genomics of Preaxostyla Flagellates Illuminates Evolutionary Transitions and the Path Towards Mitochondrial Loss.</title>
        <authorList>
            <person name="Novak L.V.F."/>
            <person name="Treitli S.C."/>
            <person name="Pyrih J."/>
            <person name="Halakuc P."/>
            <person name="Pipaliya S.V."/>
            <person name="Vacek V."/>
            <person name="Brzon O."/>
            <person name="Soukal P."/>
            <person name="Eme L."/>
            <person name="Dacks J.B."/>
            <person name="Karnkowska A."/>
            <person name="Elias M."/>
            <person name="Hampl V."/>
        </authorList>
    </citation>
    <scope>NUCLEOTIDE SEQUENCE [LARGE SCALE GENOMIC DNA]</scope>
    <source>
        <strain evidence="1">NAU3</strain>
        <tissue evidence="1">Gut</tissue>
    </source>
</reference>
<evidence type="ECO:0000313" key="1">
    <source>
        <dbReference type="EMBL" id="KAK2955179.1"/>
    </source>
</evidence>
<organism evidence="1 2">
    <name type="scientific">Blattamonas nauphoetae</name>
    <dbReference type="NCBI Taxonomy" id="2049346"/>
    <lineage>
        <taxon>Eukaryota</taxon>
        <taxon>Metamonada</taxon>
        <taxon>Preaxostyla</taxon>
        <taxon>Oxymonadida</taxon>
        <taxon>Blattamonas</taxon>
    </lineage>
</organism>
<protein>
    <submittedName>
        <fullName evidence="1">Uncharacterized protein</fullName>
    </submittedName>
</protein>
<comment type="caution">
    <text evidence="1">The sequence shown here is derived from an EMBL/GenBank/DDBJ whole genome shotgun (WGS) entry which is preliminary data.</text>
</comment>
<dbReference type="Proteomes" id="UP001281761">
    <property type="component" value="Unassembled WGS sequence"/>
</dbReference>
<gene>
    <name evidence="1" type="ORF">BLNAU_9908</name>
</gene>
<proteinExistence type="predicted"/>
<keyword evidence="2" id="KW-1185">Reference proteome</keyword>
<name>A0ABQ9XUM5_9EUKA</name>
<accession>A0ABQ9XUM5</accession>
<dbReference type="EMBL" id="JARBJD010000070">
    <property type="protein sequence ID" value="KAK2955179.1"/>
    <property type="molecule type" value="Genomic_DNA"/>
</dbReference>